<dbReference type="AlphaFoldDB" id="A0A4Y2NQC6"/>
<dbReference type="EMBL" id="BGPR01129193">
    <property type="protein sequence ID" value="GBN41481.1"/>
    <property type="molecule type" value="Genomic_DNA"/>
</dbReference>
<evidence type="ECO:0000313" key="2">
    <source>
        <dbReference type="EMBL" id="GBN41489.1"/>
    </source>
</evidence>
<evidence type="ECO:0000313" key="1">
    <source>
        <dbReference type="EMBL" id="GBN41481.1"/>
    </source>
</evidence>
<dbReference type="EMBL" id="BGPR01129196">
    <property type="protein sequence ID" value="GBN41489.1"/>
    <property type="molecule type" value="Genomic_DNA"/>
</dbReference>
<evidence type="ECO:0000313" key="4">
    <source>
        <dbReference type="Proteomes" id="UP000499080"/>
    </source>
</evidence>
<gene>
    <name evidence="2" type="ORF">AVEN_235179_1</name>
    <name evidence="3" type="ORF">AVEN_261533_1</name>
    <name evidence="1" type="ORF">AVEN_96344_1</name>
</gene>
<keyword evidence="4" id="KW-1185">Reference proteome</keyword>
<accession>A0A4Y2NQC6</accession>
<reference evidence="1 4" key="1">
    <citation type="journal article" date="2019" name="Sci. Rep.">
        <title>Orb-weaving spider Araneus ventricosus genome elucidates the spidroin gene catalogue.</title>
        <authorList>
            <person name="Kono N."/>
            <person name="Nakamura H."/>
            <person name="Ohtoshi R."/>
            <person name="Moran D.A.P."/>
            <person name="Shinohara A."/>
            <person name="Yoshida Y."/>
            <person name="Fujiwara M."/>
            <person name="Mori M."/>
            <person name="Tomita M."/>
            <person name="Arakawa K."/>
        </authorList>
    </citation>
    <scope>NUCLEOTIDE SEQUENCE [LARGE SCALE GENOMIC DNA]</scope>
</reference>
<evidence type="ECO:0000313" key="3">
    <source>
        <dbReference type="EMBL" id="GBN41496.1"/>
    </source>
</evidence>
<dbReference type="EMBL" id="BGPR01129198">
    <property type="protein sequence ID" value="GBN41496.1"/>
    <property type="molecule type" value="Genomic_DNA"/>
</dbReference>
<feature type="non-terminal residue" evidence="1">
    <location>
        <position position="57"/>
    </location>
</feature>
<sequence length="57" mass="6441">MGNCKETSPFLLDFTKSYFRAQLQNKKVTLSTESLMRATIDELDTHGGPTYPKPSMD</sequence>
<organism evidence="1 4">
    <name type="scientific">Araneus ventricosus</name>
    <name type="common">Orbweaver spider</name>
    <name type="synonym">Epeira ventricosa</name>
    <dbReference type="NCBI Taxonomy" id="182803"/>
    <lineage>
        <taxon>Eukaryota</taxon>
        <taxon>Metazoa</taxon>
        <taxon>Ecdysozoa</taxon>
        <taxon>Arthropoda</taxon>
        <taxon>Chelicerata</taxon>
        <taxon>Arachnida</taxon>
        <taxon>Araneae</taxon>
        <taxon>Araneomorphae</taxon>
        <taxon>Entelegynae</taxon>
        <taxon>Araneoidea</taxon>
        <taxon>Araneidae</taxon>
        <taxon>Araneus</taxon>
    </lineage>
</organism>
<dbReference type="Proteomes" id="UP000499080">
    <property type="component" value="Unassembled WGS sequence"/>
</dbReference>
<proteinExistence type="predicted"/>
<comment type="caution">
    <text evidence="1">The sequence shown here is derived from an EMBL/GenBank/DDBJ whole genome shotgun (WGS) entry which is preliminary data.</text>
</comment>
<name>A0A4Y2NQC6_ARAVE</name>
<protein>
    <submittedName>
        <fullName evidence="1">Uncharacterized protein</fullName>
    </submittedName>
</protein>